<keyword evidence="1" id="KW-0812">Transmembrane</keyword>
<dbReference type="EMBL" id="BSPC01000026">
    <property type="protein sequence ID" value="GLS19926.1"/>
    <property type="molecule type" value="Genomic_DNA"/>
</dbReference>
<proteinExistence type="predicted"/>
<name>A0ABQ6CNX3_9HYPH</name>
<keyword evidence="1" id="KW-1133">Transmembrane helix</keyword>
<protein>
    <submittedName>
        <fullName evidence="2">Uncharacterized protein</fullName>
    </submittedName>
</protein>
<evidence type="ECO:0000256" key="1">
    <source>
        <dbReference type="SAM" id="Phobius"/>
    </source>
</evidence>
<comment type="caution">
    <text evidence="2">The sequence shown here is derived from an EMBL/GenBank/DDBJ whole genome shotgun (WGS) entry which is preliminary data.</text>
</comment>
<keyword evidence="1" id="KW-0472">Membrane</keyword>
<organism evidence="2 3">
    <name type="scientific">Labrys miyagiensis</name>
    <dbReference type="NCBI Taxonomy" id="346912"/>
    <lineage>
        <taxon>Bacteria</taxon>
        <taxon>Pseudomonadati</taxon>
        <taxon>Pseudomonadota</taxon>
        <taxon>Alphaproteobacteria</taxon>
        <taxon>Hyphomicrobiales</taxon>
        <taxon>Xanthobacteraceae</taxon>
        <taxon>Labrys</taxon>
    </lineage>
</organism>
<evidence type="ECO:0000313" key="2">
    <source>
        <dbReference type="EMBL" id="GLS19926.1"/>
    </source>
</evidence>
<dbReference type="Proteomes" id="UP001156882">
    <property type="component" value="Unassembled WGS sequence"/>
</dbReference>
<dbReference type="RefSeq" id="WP_284312983.1">
    <property type="nucleotide sequence ID" value="NZ_BSPC01000026.1"/>
</dbReference>
<reference evidence="3" key="1">
    <citation type="journal article" date="2019" name="Int. J. Syst. Evol. Microbiol.">
        <title>The Global Catalogue of Microorganisms (GCM) 10K type strain sequencing project: providing services to taxonomists for standard genome sequencing and annotation.</title>
        <authorList>
            <consortium name="The Broad Institute Genomics Platform"/>
            <consortium name="The Broad Institute Genome Sequencing Center for Infectious Disease"/>
            <person name="Wu L."/>
            <person name="Ma J."/>
        </authorList>
    </citation>
    <scope>NUCLEOTIDE SEQUENCE [LARGE SCALE GENOMIC DNA]</scope>
    <source>
        <strain evidence="3">NBRC 101365</strain>
    </source>
</reference>
<feature type="transmembrane region" description="Helical" evidence="1">
    <location>
        <begin position="48"/>
        <end position="69"/>
    </location>
</feature>
<accession>A0ABQ6CNX3</accession>
<evidence type="ECO:0000313" key="3">
    <source>
        <dbReference type="Proteomes" id="UP001156882"/>
    </source>
</evidence>
<sequence length="80" mass="8622">MNALIAAFVLPLLLGRFFSFLAFAIVWLVGMIVYAVWLLPGDLSTSQSILMVIAAGVLAQAGYFVNIFIRSMLGDGGRGR</sequence>
<gene>
    <name evidence="2" type="ORF">GCM10007874_29430</name>
</gene>
<keyword evidence="3" id="KW-1185">Reference proteome</keyword>